<dbReference type="SMART" id="SM00851">
    <property type="entry name" value="MGS"/>
    <property type="match status" value="1"/>
</dbReference>
<evidence type="ECO:0000313" key="10">
    <source>
        <dbReference type="EMBL" id="RKX69480.1"/>
    </source>
</evidence>
<dbReference type="SMART" id="SM00798">
    <property type="entry name" value="AICARFT_IMPCHas"/>
    <property type="match status" value="1"/>
</dbReference>
<evidence type="ECO:0000256" key="6">
    <source>
        <dbReference type="ARBA" id="ARBA00022801"/>
    </source>
</evidence>
<comment type="catalytic activity">
    <reaction evidence="8">
        <text>IMP + H2O = 5-formamido-1-(5-phospho-D-ribosyl)imidazole-4-carboxamide</text>
        <dbReference type="Rhea" id="RHEA:18445"/>
        <dbReference type="ChEBI" id="CHEBI:15377"/>
        <dbReference type="ChEBI" id="CHEBI:58053"/>
        <dbReference type="ChEBI" id="CHEBI:58467"/>
        <dbReference type="EC" id="3.5.4.10"/>
    </reaction>
</comment>
<name>A0A660SHL6_UNCW3</name>
<evidence type="ECO:0000256" key="3">
    <source>
        <dbReference type="ARBA" id="ARBA00007667"/>
    </source>
</evidence>
<dbReference type="PANTHER" id="PTHR11692">
    <property type="entry name" value="BIFUNCTIONAL PURINE BIOSYNTHESIS PROTEIN PURH"/>
    <property type="match status" value="1"/>
</dbReference>
<dbReference type="InterPro" id="IPR002695">
    <property type="entry name" value="PurH-like"/>
</dbReference>
<comment type="caution">
    <text evidence="10">The sequence shown here is derived from an EMBL/GenBank/DDBJ whole genome shotgun (WGS) entry which is preliminary data.</text>
</comment>
<dbReference type="InterPro" id="IPR024051">
    <property type="entry name" value="AICAR_Tfase_dup_dom_sf"/>
</dbReference>
<evidence type="ECO:0000259" key="9">
    <source>
        <dbReference type="PROSITE" id="PS51855"/>
    </source>
</evidence>
<keyword evidence="6 8" id="KW-0378">Hydrolase</keyword>
<dbReference type="Proteomes" id="UP000268469">
    <property type="component" value="Unassembled WGS sequence"/>
</dbReference>
<dbReference type="PIRSF" id="PIRSF000414">
    <property type="entry name" value="AICARFT_IMPCHas"/>
    <property type="match status" value="1"/>
</dbReference>
<dbReference type="SUPFAM" id="SSF53927">
    <property type="entry name" value="Cytidine deaminase-like"/>
    <property type="match status" value="1"/>
</dbReference>
<dbReference type="InterPro" id="IPR016193">
    <property type="entry name" value="Cytidine_deaminase-like"/>
</dbReference>
<feature type="domain" description="MGS-like" evidence="9">
    <location>
        <begin position="1"/>
        <end position="128"/>
    </location>
</feature>
<reference evidence="10 11" key="1">
    <citation type="submission" date="2018-06" db="EMBL/GenBank/DDBJ databases">
        <title>Extensive metabolic versatility and redundancy in microbially diverse, dynamic hydrothermal sediments.</title>
        <authorList>
            <person name="Dombrowski N."/>
            <person name="Teske A."/>
            <person name="Baker B.J."/>
        </authorList>
    </citation>
    <scope>NUCLEOTIDE SEQUENCE [LARGE SCALE GENOMIC DNA]</scope>
    <source>
        <strain evidence="10">B36_G15</strain>
    </source>
</reference>
<dbReference type="UniPathway" id="UPA00074">
    <property type="reaction ID" value="UER00133"/>
</dbReference>
<evidence type="ECO:0000256" key="8">
    <source>
        <dbReference type="HAMAP-Rule" id="MF_00139"/>
    </source>
</evidence>
<dbReference type="Gene3D" id="3.40.50.1380">
    <property type="entry name" value="Methylglyoxal synthase-like domain"/>
    <property type="match status" value="1"/>
</dbReference>
<sequence>MGHKRALISVSDKSGLDEFVHGLRELGYEIIATGGTHRFLKEHGIESRKVEELTGFDESLRVKTLHPAIYKPLLEGGDEPITLLVCNLYPFEANLEKDLDELIDLIDIGGVSLLRAGAKNYHQVTVVTDPDDYPEVLRRLKEDGGDLSFRRQLAKKAFSYVAYYDSLIAQKYGSGFDRYGALPLSSMKPLRYGENSHQKAWFSIREDLWKRIVIHQGKEISYNNILDAHSAYGCALEFDRPACVVVKHTSPCGVGIGESASEAYTKAHMGDPVSAFGGVVGFNCQVDEETAQALTRIFLEVIIAPAYTQAALDVFKKKKRLRVITCPKDIFGPYAITAALGGILLQEVDRDFNEDWEFVTHRRPSDYEMAALGFAWRVCKWVKSNAIVLAIRDRTVGIGAGQPSRVGAVEIALRKAGTQPVGMVLASDAFFPFRDSIDLIAKAGVGAVIQPGGSIRDQEVIEACNEHEIAMVFTRRRHFRH</sequence>
<comment type="pathway">
    <text evidence="1 8">Purine metabolism; IMP biosynthesis via de novo pathway; IMP from 5-formamido-1-(5-phospho-D-ribosyl)imidazole-4-carboxamide: step 1/1.</text>
</comment>
<protein>
    <recommendedName>
        <fullName evidence="8">Bifunctional purine biosynthesis protein PurH</fullName>
    </recommendedName>
    <domain>
        <recommendedName>
            <fullName evidence="8">Phosphoribosylaminoimidazolecarboxamide formyltransferase</fullName>
            <ecNumber evidence="8">2.1.2.3</ecNumber>
        </recommendedName>
        <alternativeName>
            <fullName evidence="8">AICAR transformylase</fullName>
        </alternativeName>
    </domain>
    <domain>
        <recommendedName>
            <fullName evidence="8">IMP cyclohydrolase</fullName>
            <ecNumber evidence="8">3.5.4.10</ecNumber>
        </recommendedName>
        <alternativeName>
            <fullName evidence="8">ATIC</fullName>
        </alternativeName>
        <alternativeName>
            <fullName evidence="8">IMP synthase</fullName>
        </alternativeName>
        <alternativeName>
            <fullName evidence="8">Inosinicase</fullName>
        </alternativeName>
    </domain>
</protein>
<gene>
    <name evidence="8" type="primary">purH</name>
    <name evidence="10" type="ORF">DRP53_08060</name>
</gene>
<evidence type="ECO:0000256" key="1">
    <source>
        <dbReference type="ARBA" id="ARBA00004844"/>
    </source>
</evidence>
<evidence type="ECO:0000256" key="7">
    <source>
        <dbReference type="ARBA" id="ARBA00023268"/>
    </source>
</evidence>
<dbReference type="PROSITE" id="PS51855">
    <property type="entry name" value="MGS"/>
    <property type="match status" value="1"/>
</dbReference>
<dbReference type="InterPro" id="IPR036914">
    <property type="entry name" value="MGS-like_dom_sf"/>
</dbReference>
<dbReference type="Gene3D" id="3.40.140.20">
    <property type="match status" value="2"/>
</dbReference>
<evidence type="ECO:0000256" key="4">
    <source>
        <dbReference type="ARBA" id="ARBA00022679"/>
    </source>
</evidence>
<dbReference type="CDD" id="cd01421">
    <property type="entry name" value="IMPCH"/>
    <property type="match status" value="1"/>
</dbReference>
<dbReference type="EC" id="2.1.2.3" evidence="8"/>
<dbReference type="InterPro" id="IPR011607">
    <property type="entry name" value="MGS-like_dom"/>
</dbReference>
<dbReference type="GO" id="GO:0003937">
    <property type="term" value="F:IMP cyclohydrolase activity"/>
    <property type="evidence" value="ECO:0007669"/>
    <property type="project" value="UniProtKB-UniRule"/>
</dbReference>
<accession>A0A660SHL6</accession>
<dbReference type="NCBIfam" id="NF002049">
    <property type="entry name" value="PRK00881.1"/>
    <property type="match status" value="1"/>
</dbReference>
<dbReference type="AlphaFoldDB" id="A0A660SHL6"/>
<comment type="similarity">
    <text evidence="3 8">Belongs to the PurH family.</text>
</comment>
<comment type="catalytic activity">
    <reaction evidence="8">
        <text>(6R)-10-formyltetrahydrofolate + 5-amino-1-(5-phospho-beta-D-ribosyl)imidazole-4-carboxamide = 5-formamido-1-(5-phospho-D-ribosyl)imidazole-4-carboxamide + (6S)-5,6,7,8-tetrahydrofolate</text>
        <dbReference type="Rhea" id="RHEA:22192"/>
        <dbReference type="ChEBI" id="CHEBI:57453"/>
        <dbReference type="ChEBI" id="CHEBI:58467"/>
        <dbReference type="ChEBI" id="CHEBI:58475"/>
        <dbReference type="ChEBI" id="CHEBI:195366"/>
        <dbReference type="EC" id="2.1.2.3"/>
    </reaction>
</comment>
<evidence type="ECO:0000256" key="5">
    <source>
        <dbReference type="ARBA" id="ARBA00022755"/>
    </source>
</evidence>
<keyword evidence="4 8" id="KW-0808">Transferase</keyword>
<dbReference type="Pfam" id="PF02142">
    <property type="entry name" value="MGS"/>
    <property type="match status" value="1"/>
</dbReference>
<comment type="domain">
    <text evidence="8">The IMP cyclohydrolase activity resides in the N-terminal region.</text>
</comment>
<keyword evidence="7 8" id="KW-0511">Multifunctional enzyme</keyword>
<organism evidence="10 11">
    <name type="scientific">candidate division WOR-3 bacterium</name>
    <dbReference type="NCBI Taxonomy" id="2052148"/>
    <lineage>
        <taxon>Bacteria</taxon>
        <taxon>Bacteria division WOR-3</taxon>
    </lineage>
</organism>
<comment type="pathway">
    <text evidence="2 8">Purine metabolism; IMP biosynthesis via de novo pathway; 5-formamido-1-(5-phospho-D-ribosyl)imidazole-4-carboxamide from 5-amino-1-(5-phospho-D-ribosyl)imidazole-4-carboxamide (10-formyl THF route): step 1/1.</text>
</comment>
<dbReference type="EC" id="3.5.4.10" evidence="8"/>
<dbReference type="PANTHER" id="PTHR11692:SF0">
    <property type="entry name" value="BIFUNCTIONAL PURINE BIOSYNTHESIS PROTEIN ATIC"/>
    <property type="match status" value="1"/>
</dbReference>
<dbReference type="EMBL" id="QNBE01000082">
    <property type="protein sequence ID" value="RKX69480.1"/>
    <property type="molecule type" value="Genomic_DNA"/>
</dbReference>
<dbReference type="SUPFAM" id="SSF52335">
    <property type="entry name" value="Methylglyoxal synthase-like"/>
    <property type="match status" value="1"/>
</dbReference>
<evidence type="ECO:0000256" key="2">
    <source>
        <dbReference type="ARBA" id="ARBA00004954"/>
    </source>
</evidence>
<dbReference type="GO" id="GO:0004643">
    <property type="term" value="F:phosphoribosylaminoimidazolecarboxamide formyltransferase activity"/>
    <property type="evidence" value="ECO:0007669"/>
    <property type="project" value="UniProtKB-UniRule"/>
</dbReference>
<evidence type="ECO:0000313" key="11">
    <source>
        <dbReference type="Proteomes" id="UP000268469"/>
    </source>
</evidence>
<dbReference type="FunFam" id="3.40.140.20:FF:000001">
    <property type="entry name" value="Bifunctional purine biosynthesis protein PurH"/>
    <property type="match status" value="1"/>
</dbReference>
<dbReference type="GO" id="GO:0005829">
    <property type="term" value="C:cytosol"/>
    <property type="evidence" value="ECO:0007669"/>
    <property type="project" value="TreeGrafter"/>
</dbReference>
<proteinExistence type="inferred from homology"/>
<keyword evidence="5 8" id="KW-0658">Purine biosynthesis</keyword>
<dbReference type="Pfam" id="PF01808">
    <property type="entry name" value="AICARFT_IMPCHas"/>
    <property type="match status" value="1"/>
</dbReference>
<dbReference type="HAMAP" id="MF_00139">
    <property type="entry name" value="PurH"/>
    <property type="match status" value="1"/>
</dbReference>
<dbReference type="GO" id="GO:0006189">
    <property type="term" value="P:'de novo' IMP biosynthetic process"/>
    <property type="evidence" value="ECO:0007669"/>
    <property type="project" value="UniProtKB-UniRule"/>
</dbReference>